<keyword evidence="2" id="KW-0732">Signal</keyword>
<keyword evidence="4" id="KW-1185">Reference proteome</keyword>
<dbReference type="PANTHER" id="PTHR34838:SF3">
    <property type="entry name" value="OS08G0142100 PROTEIN"/>
    <property type="match status" value="1"/>
</dbReference>
<accession>A0A0E0LR46</accession>
<reference evidence="3" key="2">
    <citation type="submission" date="2018-05" db="EMBL/GenBank/DDBJ databases">
        <title>OpunRS2 (Oryza punctata Reference Sequence Version 2).</title>
        <authorList>
            <person name="Zhang J."/>
            <person name="Kudrna D."/>
            <person name="Lee S."/>
            <person name="Talag J."/>
            <person name="Welchert J."/>
            <person name="Wing R.A."/>
        </authorList>
    </citation>
    <scope>NUCLEOTIDE SEQUENCE [LARGE SCALE GENOMIC DNA]</scope>
</reference>
<name>A0A0E0LR46_ORYPU</name>
<feature type="transmembrane region" description="Helical" evidence="1">
    <location>
        <begin position="591"/>
        <end position="611"/>
    </location>
</feature>
<protein>
    <recommendedName>
        <fullName evidence="5">Pectinesterase inhibitor domain-containing protein</fullName>
    </recommendedName>
</protein>
<feature type="chain" id="PRO_5002366603" description="Pectinesterase inhibitor domain-containing protein" evidence="2">
    <location>
        <begin position="31"/>
        <end position="761"/>
    </location>
</feature>
<reference evidence="3" key="1">
    <citation type="submission" date="2015-04" db="UniProtKB">
        <authorList>
            <consortium name="EnsemblPlants"/>
        </authorList>
    </citation>
    <scope>IDENTIFICATION</scope>
</reference>
<feature type="transmembrane region" description="Helical" evidence="1">
    <location>
        <begin position="548"/>
        <end position="570"/>
    </location>
</feature>
<dbReference type="AlphaFoldDB" id="A0A0E0LR46"/>
<feature type="signal peptide" evidence="2">
    <location>
        <begin position="1"/>
        <end position="30"/>
    </location>
</feature>
<evidence type="ECO:0000256" key="2">
    <source>
        <dbReference type="SAM" id="SignalP"/>
    </source>
</evidence>
<dbReference type="InterPro" id="IPR035513">
    <property type="entry name" value="Invertase/methylesterase_inhib"/>
</dbReference>
<proteinExistence type="predicted"/>
<dbReference type="HOGENOM" id="CLU_366555_0_0_1"/>
<evidence type="ECO:0000313" key="4">
    <source>
        <dbReference type="Proteomes" id="UP000026962"/>
    </source>
</evidence>
<evidence type="ECO:0000313" key="3">
    <source>
        <dbReference type="EnsemblPlants" id="OPUNC08G02420.1"/>
    </source>
</evidence>
<keyword evidence="1" id="KW-0812">Transmembrane</keyword>
<dbReference type="PANTHER" id="PTHR34838">
    <property type="entry name" value="OS08G0142100 PROTEIN-RELATED"/>
    <property type="match status" value="1"/>
</dbReference>
<organism evidence="3">
    <name type="scientific">Oryza punctata</name>
    <name type="common">Red rice</name>
    <dbReference type="NCBI Taxonomy" id="4537"/>
    <lineage>
        <taxon>Eukaryota</taxon>
        <taxon>Viridiplantae</taxon>
        <taxon>Streptophyta</taxon>
        <taxon>Embryophyta</taxon>
        <taxon>Tracheophyta</taxon>
        <taxon>Spermatophyta</taxon>
        <taxon>Magnoliopsida</taxon>
        <taxon>Liliopsida</taxon>
        <taxon>Poales</taxon>
        <taxon>Poaceae</taxon>
        <taxon>BOP clade</taxon>
        <taxon>Oryzoideae</taxon>
        <taxon>Oryzeae</taxon>
        <taxon>Oryzinae</taxon>
        <taxon>Oryza</taxon>
    </lineage>
</organism>
<dbReference type="Gramene" id="OPUNC08G02420.1">
    <property type="protein sequence ID" value="OPUNC08G02420.1"/>
    <property type="gene ID" value="OPUNC08G02420"/>
</dbReference>
<dbReference type="Proteomes" id="UP000026962">
    <property type="component" value="Chromosome 8"/>
</dbReference>
<keyword evidence="1" id="KW-0472">Membrane</keyword>
<dbReference type="eggNOG" id="KOG1075">
    <property type="taxonomic scope" value="Eukaryota"/>
</dbReference>
<sequence>MERSAVIALLSLSATAALLLLAAAGGVVDACGDYDVPSMSAAAACQKASRGQAMSQLCADALGTATAPDEDVTVFVLAAVNAAANSNTATVGYVRYLAQDPAAPGAARAAGNVCVGKYGEAQQQMSAAVGHLNGCELAELIRDVPAAVAAVDDCAIALLPEFDVNSPLYSTVIDDRDRSMLALRLTKEINTTIIMEKAAAAALSLLSLSLTAASLLAGGVDACDGAPRMSAVDACKQASTAGVMWQLCVRTLGASPEPEEVTGFVAAAMLANRASYVISYDAAEKVRVDPSAPADLARVCGYCEGKYDTAQELMTGWIDRLPGCDITADIRVDLATAAAAVDECATLLLQNGGEHTPLYRMREDSSGKKKMMNRADATVFLLAMALFLAGAAVVVVVDACDGVPSMSLEDVCQKAFGTAAAAPTDACGAPPCIPPMHVFCVSVLQERAPDAGEVTVFAVAAAKYAKESYEATMEAAFRTLQNASLPGDERAACAACRDTYYAQARSSTIGAMNLLVECSFGQLSGEYAAAADAIKACRDAQSKLQSPALYGLAVSDLMVAALASGLGELVTAKHVHSISSSSTLEKAMNTMLITLGLLVLIAVSLTVAVAGDETTCPGAPAMTVETACRNVSGTQAMYDTCKDALAGVPDPMSDHDATVYALAAAHGALSSADATLDAATQLFTYNTSLSDEEKDAYKGCMESYAMALHAMGDVLKKLGDCNFRGSGIGDDYMNGLLDVESCRDRVLKLPASPLYAMQFGE</sequence>
<dbReference type="OMA" id="CDGVPSM"/>
<dbReference type="EnsemblPlants" id="OPUNC08G02420.1">
    <property type="protein sequence ID" value="OPUNC08G02420.1"/>
    <property type="gene ID" value="OPUNC08G02420"/>
</dbReference>
<keyword evidence="1" id="KW-1133">Transmembrane helix</keyword>
<dbReference type="SUPFAM" id="SSF101148">
    <property type="entry name" value="Plant invertase/pectin methylesterase inhibitor"/>
    <property type="match status" value="3"/>
</dbReference>
<feature type="transmembrane region" description="Helical" evidence="1">
    <location>
        <begin position="377"/>
        <end position="397"/>
    </location>
</feature>
<evidence type="ECO:0008006" key="5">
    <source>
        <dbReference type="Google" id="ProtNLM"/>
    </source>
</evidence>
<dbReference type="Gene3D" id="1.20.140.40">
    <property type="entry name" value="Invertase/pectin methylesterase inhibitor family protein"/>
    <property type="match status" value="3"/>
</dbReference>
<evidence type="ECO:0000256" key="1">
    <source>
        <dbReference type="SAM" id="Phobius"/>
    </source>
</evidence>